<evidence type="ECO:0000313" key="4">
    <source>
        <dbReference type="Proteomes" id="UP000249723"/>
    </source>
</evidence>
<dbReference type="InterPro" id="IPR000560">
    <property type="entry name" value="His_Pase_clade-2"/>
</dbReference>
<dbReference type="OrthoDB" id="6509975at2759"/>
<dbReference type="CDD" id="cd07061">
    <property type="entry name" value="HP_HAP_like"/>
    <property type="match status" value="1"/>
</dbReference>
<dbReference type="AlphaFoldDB" id="A0A2X0KPL1"/>
<dbReference type="GO" id="GO:0003993">
    <property type="term" value="F:acid phosphatase activity"/>
    <property type="evidence" value="ECO:0007669"/>
    <property type="project" value="TreeGrafter"/>
</dbReference>
<dbReference type="Pfam" id="PF00328">
    <property type="entry name" value="His_Phos_2"/>
    <property type="match status" value="1"/>
</dbReference>
<protein>
    <submittedName>
        <fullName evidence="3">BZ3500_MvSof-1268-A1-R1_Chr8-1g09781 protein</fullName>
    </submittedName>
</protein>
<dbReference type="Proteomes" id="UP000249723">
    <property type="component" value="Unassembled WGS sequence"/>
</dbReference>
<accession>A0A2X0KPL1</accession>
<dbReference type="Gene3D" id="3.40.50.1240">
    <property type="entry name" value="Phosphoglycerate mutase-like"/>
    <property type="match status" value="1"/>
</dbReference>
<proteinExistence type="predicted"/>
<evidence type="ECO:0000256" key="2">
    <source>
        <dbReference type="SAM" id="SignalP"/>
    </source>
</evidence>
<name>A0A2X0KPL1_9BASI</name>
<evidence type="ECO:0000256" key="1">
    <source>
        <dbReference type="ARBA" id="ARBA00022801"/>
    </source>
</evidence>
<dbReference type="PANTHER" id="PTHR20963">
    <property type="entry name" value="MULTIPLE INOSITOL POLYPHOSPHATE PHOSPHATASE-RELATED"/>
    <property type="match status" value="1"/>
</dbReference>
<reference evidence="4" key="1">
    <citation type="submission" date="2016-10" db="EMBL/GenBank/DDBJ databases">
        <authorList>
            <person name="Jeantristanb JTB J.-T."/>
            <person name="Ricardo R."/>
        </authorList>
    </citation>
    <scope>NUCLEOTIDE SEQUENCE [LARGE SCALE GENOMIC DNA]</scope>
</reference>
<feature type="chain" id="PRO_5030060065" evidence="2">
    <location>
        <begin position="33"/>
        <end position="354"/>
    </location>
</feature>
<keyword evidence="2" id="KW-0732">Signal</keyword>
<sequence>MTSTASSRLVETSLRLVTLASIAGLLFSDAHAATQPFTQNSAQLPEGEYPSPPSRCKVNQVIALQRNGASGPGAELATSIQDTLAKIVGKSEYSRSEMKFLSNYTYKLGASGALLAHGTTQLKDLGVQFRKTYCGTGSISEKDCTNVWVASTSSPSQVDSAKAWSTGFMQGTGTSSPSPRIIAEGAHDNNTLAANCPNLASSVPIAQQQWRDVWTPAVLQRLQGGTNYGLNSTDIVNFAYMCALESLVTTELSPFCGLFLDTEWSYVEYDGDLGKYYNHAYGAPLARSQGVGYANELLTRLSGLLAFYAQRDQTQVNNTADADPSKFPLDRSVYIDFTSDDQLLAVMTLLGLFL</sequence>
<gene>
    <name evidence="3" type="ORF">BZ3500_MVSOF-1268-A1-R1_CHR8-1G09781</name>
</gene>
<dbReference type="InterPro" id="IPR029033">
    <property type="entry name" value="His_PPase_superfam"/>
</dbReference>
<keyword evidence="4" id="KW-1185">Reference proteome</keyword>
<feature type="signal peptide" evidence="2">
    <location>
        <begin position="1"/>
        <end position="32"/>
    </location>
</feature>
<evidence type="ECO:0000313" key="3">
    <source>
        <dbReference type="EMBL" id="SCZ95762.1"/>
    </source>
</evidence>
<organism evidence="3 4">
    <name type="scientific">Microbotryum saponariae</name>
    <dbReference type="NCBI Taxonomy" id="289078"/>
    <lineage>
        <taxon>Eukaryota</taxon>
        <taxon>Fungi</taxon>
        <taxon>Dikarya</taxon>
        <taxon>Basidiomycota</taxon>
        <taxon>Pucciniomycotina</taxon>
        <taxon>Microbotryomycetes</taxon>
        <taxon>Microbotryales</taxon>
        <taxon>Microbotryaceae</taxon>
        <taxon>Microbotryum</taxon>
    </lineage>
</organism>
<dbReference type="SUPFAM" id="SSF53254">
    <property type="entry name" value="Phosphoglycerate mutase-like"/>
    <property type="match status" value="1"/>
</dbReference>
<dbReference type="PANTHER" id="PTHR20963:SF18">
    <property type="entry name" value="ACID PHOSPHATASE PHO11-RELATED"/>
    <property type="match status" value="1"/>
</dbReference>
<dbReference type="EMBL" id="FMWP01000087">
    <property type="protein sequence ID" value="SCZ95762.1"/>
    <property type="molecule type" value="Genomic_DNA"/>
</dbReference>
<keyword evidence="1" id="KW-0378">Hydrolase</keyword>